<comment type="subunit">
    <text evidence="5">Binds ribosomal protein uS19.</text>
</comment>
<keyword evidence="4 5" id="KW-0143">Chaperone</keyword>
<comment type="domain">
    <text evidence="5">The PRC barrel domain binds ribosomal protein uS19.</text>
</comment>
<comment type="caution">
    <text evidence="7">The sequence shown here is derived from an EMBL/GenBank/DDBJ whole genome shotgun (WGS) entry which is preliminary data.</text>
</comment>
<accession>A0A2J6WLP1</accession>
<dbReference type="PANTHER" id="PTHR33692:SF1">
    <property type="entry name" value="RIBOSOME MATURATION FACTOR RIMM"/>
    <property type="match status" value="1"/>
</dbReference>
<dbReference type="GO" id="GO:0005737">
    <property type="term" value="C:cytoplasm"/>
    <property type="evidence" value="ECO:0007669"/>
    <property type="project" value="UniProtKB-SubCell"/>
</dbReference>
<protein>
    <recommendedName>
        <fullName evidence="5">Ribosome maturation factor RimM</fullName>
    </recommendedName>
</protein>
<proteinExistence type="inferred from homology"/>
<dbReference type="InterPro" id="IPR011961">
    <property type="entry name" value="RimM"/>
</dbReference>
<comment type="subcellular location">
    <subcellularLocation>
        <location evidence="5">Cytoplasm</location>
    </subcellularLocation>
</comment>
<organism evidence="7 8">
    <name type="scientific">Calditerrivibrio nitroreducens</name>
    <dbReference type="NCBI Taxonomy" id="477976"/>
    <lineage>
        <taxon>Bacteria</taxon>
        <taxon>Pseudomonadati</taxon>
        <taxon>Deferribacterota</taxon>
        <taxon>Deferribacteres</taxon>
        <taxon>Deferribacterales</taxon>
        <taxon>Calditerrivibrionaceae</taxon>
    </lineage>
</organism>
<dbReference type="HAMAP" id="MF_00014">
    <property type="entry name" value="Ribosome_mat_RimM"/>
    <property type="match status" value="1"/>
</dbReference>
<comment type="function">
    <text evidence="5">An accessory protein needed during the final step in the assembly of 30S ribosomal subunit, possibly for assembly of the head region. Essential for efficient processing of 16S rRNA. May be needed both before and after RbfA during the maturation of 16S rRNA. It has affinity for free ribosomal 30S subunits but not for 70S ribosomes.</text>
</comment>
<evidence type="ECO:0000256" key="2">
    <source>
        <dbReference type="ARBA" id="ARBA00022517"/>
    </source>
</evidence>
<dbReference type="NCBIfam" id="TIGR02273">
    <property type="entry name" value="16S_RimM"/>
    <property type="match status" value="1"/>
</dbReference>
<dbReference type="GO" id="GO:0005840">
    <property type="term" value="C:ribosome"/>
    <property type="evidence" value="ECO:0007669"/>
    <property type="project" value="InterPro"/>
</dbReference>
<dbReference type="RefSeq" id="WP_424606309.1">
    <property type="nucleotide sequence ID" value="NZ_JBNAVA010000015.1"/>
</dbReference>
<evidence type="ECO:0000313" key="7">
    <source>
        <dbReference type="EMBL" id="PMP71280.1"/>
    </source>
</evidence>
<dbReference type="EMBL" id="PNIN01000044">
    <property type="protein sequence ID" value="PMP71280.1"/>
    <property type="molecule type" value="Genomic_DNA"/>
</dbReference>
<comment type="similarity">
    <text evidence="5">Belongs to the RimM family.</text>
</comment>
<dbReference type="PANTHER" id="PTHR33692">
    <property type="entry name" value="RIBOSOME MATURATION FACTOR RIMM"/>
    <property type="match status" value="1"/>
</dbReference>
<feature type="domain" description="RimM N-terminal" evidence="6">
    <location>
        <begin position="6"/>
        <end position="86"/>
    </location>
</feature>
<name>A0A2J6WLP1_9BACT</name>
<dbReference type="AlphaFoldDB" id="A0A2J6WLP1"/>
<evidence type="ECO:0000313" key="8">
    <source>
        <dbReference type="Proteomes" id="UP000242881"/>
    </source>
</evidence>
<dbReference type="Gene3D" id="2.40.30.60">
    <property type="entry name" value="RimM"/>
    <property type="match status" value="1"/>
</dbReference>
<keyword evidence="1 5" id="KW-0963">Cytoplasm</keyword>
<gene>
    <name evidence="5 7" type="primary">rimM</name>
    <name evidence="7" type="ORF">C0187_04350</name>
</gene>
<evidence type="ECO:0000259" key="6">
    <source>
        <dbReference type="Pfam" id="PF01782"/>
    </source>
</evidence>
<dbReference type="SUPFAM" id="SSF50346">
    <property type="entry name" value="PRC-barrel domain"/>
    <property type="match status" value="1"/>
</dbReference>
<dbReference type="InterPro" id="IPR011033">
    <property type="entry name" value="PRC_barrel-like_sf"/>
</dbReference>
<evidence type="ECO:0000256" key="1">
    <source>
        <dbReference type="ARBA" id="ARBA00022490"/>
    </source>
</evidence>
<evidence type="ECO:0000256" key="4">
    <source>
        <dbReference type="ARBA" id="ARBA00023186"/>
    </source>
</evidence>
<evidence type="ECO:0000256" key="5">
    <source>
        <dbReference type="HAMAP-Rule" id="MF_00014"/>
    </source>
</evidence>
<dbReference type="GO" id="GO:0043022">
    <property type="term" value="F:ribosome binding"/>
    <property type="evidence" value="ECO:0007669"/>
    <property type="project" value="InterPro"/>
</dbReference>
<dbReference type="Pfam" id="PF01782">
    <property type="entry name" value="RimM"/>
    <property type="match status" value="1"/>
</dbReference>
<dbReference type="InterPro" id="IPR002676">
    <property type="entry name" value="RimM_N"/>
</dbReference>
<dbReference type="Gene3D" id="2.30.30.240">
    <property type="entry name" value="PRC-barrel domain"/>
    <property type="match status" value="1"/>
</dbReference>
<reference evidence="7 8" key="1">
    <citation type="submission" date="2018-01" db="EMBL/GenBank/DDBJ databases">
        <title>Metagenomic assembled genomes from two thermal pools in the Uzon Caldera, Kamchatka, Russia.</title>
        <authorList>
            <person name="Wilkins L."/>
            <person name="Ettinger C."/>
        </authorList>
    </citation>
    <scope>NUCLEOTIDE SEQUENCE [LARGE SCALE GENOMIC DNA]</scope>
    <source>
        <strain evidence="7">ZAV-05</strain>
    </source>
</reference>
<keyword evidence="2 5" id="KW-0690">Ribosome biogenesis</keyword>
<dbReference type="GO" id="GO:0042274">
    <property type="term" value="P:ribosomal small subunit biogenesis"/>
    <property type="evidence" value="ECO:0007669"/>
    <property type="project" value="UniProtKB-UniRule"/>
</dbReference>
<dbReference type="InterPro" id="IPR036976">
    <property type="entry name" value="RimM_N_sf"/>
</dbReference>
<evidence type="ECO:0000256" key="3">
    <source>
        <dbReference type="ARBA" id="ARBA00022552"/>
    </source>
</evidence>
<dbReference type="InterPro" id="IPR009000">
    <property type="entry name" value="Transl_B-barrel_sf"/>
</dbReference>
<sequence>MKFFRIGLVKGTHGLDGEIKLTMNTDNIELVENLEYLMLGKNRKPLFSGKVEYIEPMNGLLLVKIENINDVDTAMKFKGYEVLVPENLLPAENSDEVYWFKIEGADVFDENGTKFGNLIDYIEGGSTDIFRIKGLDDKYYLISNNKSHVLMIDAENHKIVIRQDGLVDEDL</sequence>
<dbReference type="SUPFAM" id="SSF50447">
    <property type="entry name" value="Translation proteins"/>
    <property type="match status" value="1"/>
</dbReference>
<keyword evidence="3 5" id="KW-0698">rRNA processing</keyword>
<dbReference type="GO" id="GO:0006364">
    <property type="term" value="P:rRNA processing"/>
    <property type="evidence" value="ECO:0007669"/>
    <property type="project" value="UniProtKB-UniRule"/>
</dbReference>
<dbReference type="Proteomes" id="UP000242881">
    <property type="component" value="Unassembled WGS sequence"/>
</dbReference>